<protein>
    <submittedName>
        <fullName evidence="1">Uncharacterized protein</fullName>
    </submittedName>
</protein>
<dbReference type="EMBL" id="CP038613">
    <property type="protein sequence ID" value="QBY42621.1"/>
    <property type="molecule type" value="Genomic_DNA"/>
</dbReference>
<evidence type="ECO:0000313" key="5">
    <source>
        <dbReference type="Proteomes" id="UP000295134"/>
    </source>
</evidence>
<evidence type="ECO:0000313" key="1">
    <source>
        <dbReference type="EMBL" id="QBY42621.1"/>
    </source>
</evidence>
<dbReference type="EMBL" id="CP038613">
    <property type="protein sequence ID" value="QBY43494.1"/>
    <property type="molecule type" value="Genomic_DNA"/>
</dbReference>
<dbReference type="Proteomes" id="UP000295134">
    <property type="component" value="Chromosome"/>
</dbReference>
<gene>
    <name evidence="1" type="ORF">ArsFIN_11790</name>
    <name evidence="2" type="ORF">ArsFIN_20610</name>
    <name evidence="3" type="ORF">ArsFIN_22790</name>
    <name evidence="4" type="ORF">ArsFIN_33370</name>
</gene>
<name>A0A4P7KRN1_9GAMM</name>
<accession>A0A4P7KRN1</accession>
<dbReference type="KEGG" id="ans:ArsFIN_11790"/>
<dbReference type="EMBL" id="CP038613">
    <property type="protein sequence ID" value="QBY44751.1"/>
    <property type="molecule type" value="Genomic_DNA"/>
</dbReference>
<reference evidence="1 5" key="1">
    <citation type="submission" date="2019-03" db="EMBL/GenBank/DDBJ databases">
        <title>Long-read sequencing reveals hyperdense prophage content in a complex bacterial symbiont genome.</title>
        <authorList>
            <person name="Frost C.L."/>
            <person name="Siozios S."/>
            <person name="Nadal-Jimenez P."/>
            <person name="Brockhurst M.A."/>
            <person name="King K.C."/>
            <person name="Darby A.C."/>
            <person name="Hurst G.D.D."/>
        </authorList>
    </citation>
    <scope>NUCLEOTIDE SEQUENCE [LARGE SCALE GENOMIC DNA]</scope>
    <source>
        <strain evidence="1 5">FIN</strain>
    </source>
</reference>
<evidence type="ECO:0000313" key="2">
    <source>
        <dbReference type="EMBL" id="QBY43494.1"/>
    </source>
</evidence>
<dbReference type="KEGG" id="ans:ArsFIN_33370"/>
<dbReference type="EMBL" id="CP038613">
    <property type="protein sequence ID" value="QBY43711.1"/>
    <property type="molecule type" value="Genomic_DNA"/>
</dbReference>
<dbReference type="KEGG" id="ans:ArsFIN_22790"/>
<dbReference type="AlphaFoldDB" id="A0A4P7KRN1"/>
<proteinExistence type="predicted"/>
<evidence type="ECO:0000313" key="3">
    <source>
        <dbReference type="EMBL" id="QBY43711.1"/>
    </source>
</evidence>
<dbReference type="RefSeq" id="WP_026824155.1">
    <property type="nucleotide sequence ID" value="NZ_CP038613.1"/>
</dbReference>
<organism evidence="1 5">
    <name type="scientific">Arsenophonus nasoniae</name>
    <name type="common">son-killer infecting Nasonia vitripennis</name>
    <dbReference type="NCBI Taxonomy" id="638"/>
    <lineage>
        <taxon>Bacteria</taxon>
        <taxon>Pseudomonadati</taxon>
        <taxon>Pseudomonadota</taxon>
        <taxon>Gammaproteobacteria</taxon>
        <taxon>Enterobacterales</taxon>
        <taxon>Morganellaceae</taxon>
        <taxon>Arsenophonus</taxon>
    </lineage>
</organism>
<dbReference type="KEGG" id="ans:ArsFIN_20610"/>
<dbReference type="GeneID" id="96878283"/>
<evidence type="ECO:0000313" key="4">
    <source>
        <dbReference type="EMBL" id="QBY44751.1"/>
    </source>
</evidence>
<sequence>MNSAYVNNDNLLHYATITASLLNCINQIAVEKDNSLAFYLSDLVFLASERANTLVTMLDMGKEGQHV</sequence>